<feature type="compositionally biased region" description="Pro residues" evidence="6">
    <location>
        <begin position="1338"/>
        <end position="1362"/>
    </location>
</feature>
<evidence type="ECO:0000259" key="8">
    <source>
        <dbReference type="Pfam" id="PF17846"/>
    </source>
</evidence>
<accession>A0AAJ6CNV5</accession>
<evidence type="ECO:0000256" key="5">
    <source>
        <dbReference type="PIRNR" id="PIRNR006743"/>
    </source>
</evidence>
<feature type="compositionally biased region" description="Pro residues" evidence="6">
    <location>
        <begin position="1397"/>
        <end position="1410"/>
    </location>
</feature>
<feature type="domain" description="Xrn1 N-terminal" evidence="7">
    <location>
        <begin position="1"/>
        <end position="227"/>
    </location>
</feature>
<dbReference type="CDD" id="cd18673">
    <property type="entry name" value="PIN_XRN1-2-like"/>
    <property type="match status" value="1"/>
</dbReference>
<evidence type="ECO:0000256" key="1">
    <source>
        <dbReference type="ARBA" id="ARBA00022722"/>
    </source>
</evidence>
<dbReference type="GO" id="GO:0005737">
    <property type="term" value="C:cytoplasm"/>
    <property type="evidence" value="ECO:0007669"/>
    <property type="project" value="UniProtKB-SubCell"/>
</dbReference>
<dbReference type="InterPro" id="IPR016494">
    <property type="entry name" value="5_3_exoribonuclease_1"/>
</dbReference>
<dbReference type="Pfam" id="PF17846">
    <property type="entry name" value="XRN_M"/>
    <property type="match status" value="1"/>
</dbReference>
<feature type="region of interest" description="Disordered" evidence="6">
    <location>
        <begin position="1319"/>
        <end position="1410"/>
    </location>
</feature>
<dbReference type="EMBL" id="CP119923">
    <property type="protein sequence ID" value="WFD17617.1"/>
    <property type="molecule type" value="Genomic_DNA"/>
</dbReference>
<keyword evidence="1 5" id="KW-0540">Nuclease</keyword>
<evidence type="ECO:0000259" key="7">
    <source>
        <dbReference type="Pfam" id="PF03159"/>
    </source>
</evidence>
<dbReference type="PIRSF" id="PIRSF006743">
    <property type="entry name" value="Exonuclease_Xnr1"/>
    <property type="match status" value="1"/>
</dbReference>
<dbReference type="InterPro" id="IPR027073">
    <property type="entry name" value="5_3_exoribonuclease"/>
</dbReference>
<comment type="similarity">
    <text evidence="4 5">Belongs to the 5'-3' exonuclease family.</text>
</comment>
<dbReference type="Pfam" id="PF18332">
    <property type="entry name" value="XRN1_D1"/>
    <property type="match status" value="1"/>
</dbReference>
<dbReference type="GO" id="GO:0000184">
    <property type="term" value="P:nuclear-transcribed mRNA catabolic process, nonsense-mediated decay"/>
    <property type="evidence" value="ECO:0007669"/>
    <property type="project" value="UniProtKB-KW"/>
</dbReference>
<evidence type="ECO:0000259" key="10">
    <source>
        <dbReference type="Pfam" id="PF18332"/>
    </source>
</evidence>
<protein>
    <recommendedName>
        <fullName evidence="5">5'-3' exoribonuclease 1</fullName>
        <ecNumber evidence="5">3.1.13.-</ecNumber>
    </recommendedName>
</protein>
<dbReference type="PANTHER" id="PTHR12341:SF7">
    <property type="entry name" value="5'-3' EXORIBONUCLEASE 1"/>
    <property type="match status" value="1"/>
</dbReference>
<feature type="region of interest" description="Disordered" evidence="6">
    <location>
        <begin position="1282"/>
        <end position="1307"/>
    </location>
</feature>
<reference evidence="12 13" key="1">
    <citation type="submission" date="2023-03" db="EMBL/GenBank/DDBJ databases">
        <title>Mating type loci evolution in Malassezia.</title>
        <authorList>
            <person name="Coelho M.A."/>
        </authorList>
    </citation>
    <scope>NUCLEOTIDE SEQUENCE [LARGE SCALE GENOMIC DNA]</scope>
    <source>
        <strain evidence="12 13">CBS 13387</strain>
    </source>
</reference>
<dbReference type="InterPro" id="IPR014722">
    <property type="entry name" value="Rib_uL2_dom2"/>
</dbReference>
<proteinExistence type="inferred from homology"/>
<dbReference type="Gene3D" id="3.40.50.12390">
    <property type="match status" value="2"/>
</dbReference>
<dbReference type="Pfam" id="PF18129">
    <property type="entry name" value="SH3_12"/>
    <property type="match status" value="1"/>
</dbReference>
<feature type="domain" description="Xrn1 helical" evidence="8">
    <location>
        <begin position="273"/>
        <end position="684"/>
    </location>
</feature>
<feature type="compositionally biased region" description="Low complexity" evidence="6">
    <location>
        <begin position="1382"/>
        <end position="1396"/>
    </location>
</feature>
<dbReference type="EC" id="3.1.13.-" evidence="5"/>
<keyword evidence="3 5" id="KW-0269">Exonuclease</keyword>
<dbReference type="InterPro" id="IPR041412">
    <property type="entry name" value="Xrn1_helical"/>
</dbReference>
<dbReference type="Gene3D" id="2.30.30.750">
    <property type="match status" value="1"/>
</dbReference>
<feature type="domain" description="Exoribonuclease Xrn1 D2/D3" evidence="11">
    <location>
        <begin position="926"/>
        <end position="1140"/>
    </location>
</feature>
<feature type="region of interest" description="Disordered" evidence="6">
    <location>
        <begin position="492"/>
        <end position="511"/>
    </location>
</feature>
<dbReference type="GO" id="GO:0003723">
    <property type="term" value="F:RNA binding"/>
    <property type="evidence" value="ECO:0007669"/>
    <property type="project" value="UniProtKB-KW"/>
</dbReference>
<dbReference type="Pfam" id="PF18334">
    <property type="entry name" value="XRN1_D2_D3"/>
    <property type="match status" value="1"/>
</dbReference>
<sequence length="1410" mass="159411">MGVPKYFRWLSERYPLIMQLVEENRIPEFDNLYLDMNGIIHNCSHPNDGEATFRIAEEEIFLGIFAYIEHLFSKIRPRKVFFLAIDGVAPRAKMNQQRSRRFRTAQEAKEGLQKAISRGEDIPASPPFDSNCITPGTVFMRKLSIQLEYFIAKKVNEDSDWRDVQVILSGHETPGEGEHKIMEFIRTIKAQPGYNPNTRHCLYGLDADLIMLGLLSHDPHFALLREEVVFGPRRAKKSIGIESQTFYLLHLSLLREYLELEFSHLRKTLPFAFDLEKIIDDYILLHLFVGNDFLPHLPGLHINEGAIELLFRVYERVLPRAGGYINQQGRLQPGRLELLIRELASVDHSKFLDAHLPKVKAAMDKSRRAQQSMQLEERIELTPRQAEAVRRVVDLITSFLDNPEGASYHIKFPPIPAADETDILQIMATKLQLEFETMSYDPEDDTLHSLFGFPSGRAQTLRQNQSHNGGTREQLKKSMLSKIAAFTKALASHDPQEDAIEMDGSSDGPTTQVERMYRDEKAVYYHSKMGIDSKDPEQLRDIVYNYIEGMQWVLHYYYDGIASWGWYYHYHYAPHISDLTHIRDFTFSFDQGRPFLPFEQLMGVLPPLSKQLIPAAFQPLMTDPTSPILDFYPASYESDLNGKKNSWEAVVKIPFIDQDRLTQALERRQGGLTTEERERNSHGHPHRFWYDASYRHTMPSSLPGFLPDLFDTHTRIETYTLPSMSGRSFIKTLPEGVSLGLNAMPGFPSLKTLPFTHKLEKTGVEVHSQPSRDLSMILHMNNPGTTQDLQAYAKALIGQTTFIHWPYLFEGLVVGVSDWHHEYRAHWKDMDVVTQCTESPYGSQSFDRQQRSLKEQYLKRHGMALDRIDVLLHVRPFKGLSHGYDGSIVKQYEPSPQSEVVHPLQLLVSQVRQPDARFMERPPMTVSEEYPEGTKVFFLGVPGFGCPARVIGTASDQITVEMAFFHDMAKEHAILRKIVQQRAQVKYFTTQQVTAQLHVSSMVLAKLASGVAIYHGNQRMNIGLNLKFEAKGRKVLGYSRRTSQGWEYSERAVHLMQDVLTKFPELRRGLAKRLASGEFYTSEDIFEQNAAQRIKDLRTWILENGLRDMDIVPLYVDRLERSVISLLESATSIMAQKRAQHGLAVKRQILRGLPRGALLKPEQARYRVPEQTFEMGDRVINVFDFGPLPLAAKGTVIGLGANKCIDVVFDAPFLAGTTLGDACSNHRGATVSTSSVLNLSTPQIATRWGEESVKEAHLSPLQRTLKVRSMPATQDVKGTLFYQPAAPKAQKERPRSAATSQKGPVDATAQHLKALSLQPLAHPRPPPNAWKQRGAPSSGPPKKQPGPDKTGPPKPSGPPKTGPPKKQSGPPKTGPPKKQPGPRKTGPPRQGSNKAGPPKPGPKQPSPPKN</sequence>
<dbReference type="InterPro" id="IPR004859">
    <property type="entry name" value="Xrn1_N"/>
</dbReference>
<dbReference type="Proteomes" id="UP001217582">
    <property type="component" value="Chromosome 8"/>
</dbReference>
<evidence type="ECO:0000313" key="13">
    <source>
        <dbReference type="Proteomes" id="UP001217582"/>
    </source>
</evidence>
<feature type="domain" description="5'-3' exoribonuclease 1 D1" evidence="10">
    <location>
        <begin position="733"/>
        <end position="921"/>
    </location>
</feature>
<gene>
    <name evidence="12" type="primary">exo2</name>
    <name evidence="12" type="ORF">MARU1_003676</name>
</gene>
<organism evidence="12 13">
    <name type="scientific">Malassezia arunalokei</name>
    <dbReference type="NCBI Taxonomy" id="1514897"/>
    <lineage>
        <taxon>Eukaryota</taxon>
        <taxon>Fungi</taxon>
        <taxon>Dikarya</taxon>
        <taxon>Basidiomycota</taxon>
        <taxon>Ustilaginomycotina</taxon>
        <taxon>Malasseziomycetes</taxon>
        <taxon>Malasseziales</taxon>
        <taxon>Malasseziaceae</taxon>
        <taxon>Malassezia</taxon>
    </lineage>
</organism>
<dbReference type="GO" id="GO:0005634">
    <property type="term" value="C:nucleus"/>
    <property type="evidence" value="ECO:0007669"/>
    <property type="project" value="TreeGrafter"/>
</dbReference>
<evidence type="ECO:0000256" key="2">
    <source>
        <dbReference type="ARBA" id="ARBA00022801"/>
    </source>
</evidence>
<evidence type="ECO:0000259" key="9">
    <source>
        <dbReference type="Pfam" id="PF18129"/>
    </source>
</evidence>
<comment type="subcellular location">
    <subcellularLocation>
        <location evidence="5">Cytoplasm</location>
    </subcellularLocation>
</comment>
<keyword evidence="5" id="KW-0963">Cytoplasm</keyword>
<evidence type="ECO:0000256" key="6">
    <source>
        <dbReference type="SAM" id="MobiDB-lite"/>
    </source>
</evidence>
<keyword evidence="2 5" id="KW-0378">Hydrolase</keyword>
<dbReference type="InterPro" id="IPR047007">
    <property type="entry name" value="XRN1_D1_sf"/>
</dbReference>
<keyword evidence="13" id="KW-1185">Reference proteome</keyword>
<name>A0AAJ6CNV5_9BASI</name>
<dbReference type="GO" id="GO:0004534">
    <property type="term" value="F:5'-3' RNA exonuclease activity"/>
    <property type="evidence" value="ECO:0007669"/>
    <property type="project" value="UniProtKB-ARBA"/>
</dbReference>
<evidence type="ECO:0000259" key="11">
    <source>
        <dbReference type="Pfam" id="PF18334"/>
    </source>
</evidence>
<dbReference type="Gene3D" id="2.170.260.40">
    <property type="match status" value="1"/>
</dbReference>
<dbReference type="InterPro" id="IPR041106">
    <property type="entry name" value="XRN1_D2_D3"/>
</dbReference>
<dbReference type="InterPro" id="IPR040992">
    <property type="entry name" value="XRN1_D1"/>
</dbReference>
<dbReference type="Pfam" id="PF03159">
    <property type="entry name" value="XRN_N"/>
    <property type="match status" value="1"/>
</dbReference>
<dbReference type="PANTHER" id="PTHR12341">
    <property type="entry name" value="5'-&gt;3' EXORIBONUCLEASE"/>
    <property type="match status" value="1"/>
</dbReference>
<dbReference type="InterPro" id="IPR041385">
    <property type="entry name" value="SH3_12"/>
</dbReference>
<dbReference type="FunFam" id="3.40.50.12390:FF:000002">
    <property type="entry name" value="5'-3' exoribonuclease 1"/>
    <property type="match status" value="1"/>
</dbReference>
<keyword evidence="5" id="KW-0866">Nonsense-mediated mRNA decay</keyword>
<dbReference type="InterPro" id="IPR047008">
    <property type="entry name" value="XRN1_SH3_sf"/>
</dbReference>
<dbReference type="Gene3D" id="2.30.30.30">
    <property type="match status" value="1"/>
</dbReference>
<keyword evidence="5" id="KW-0694">RNA-binding</keyword>
<dbReference type="GO" id="GO:0016075">
    <property type="term" value="P:rRNA catabolic process"/>
    <property type="evidence" value="ECO:0007669"/>
    <property type="project" value="TreeGrafter"/>
</dbReference>
<evidence type="ECO:0000256" key="4">
    <source>
        <dbReference type="ARBA" id="ARBA00038299"/>
    </source>
</evidence>
<evidence type="ECO:0000313" key="12">
    <source>
        <dbReference type="EMBL" id="WFD17617.1"/>
    </source>
</evidence>
<feature type="domain" description="5'-3' exoribonuclease 1 SH3-like" evidence="9">
    <location>
        <begin position="1171"/>
        <end position="1238"/>
    </location>
</feature>
<comment type="function">
    <text evidence="5">Multifunctional protein that exhibits several independent functions at different levels of the cellular processes. 5'-3' exonuclease component of the nonsense-mediated mRNA decay (NMD) which is a highly conserved mRNA degradation pathway, an RNA surveillance system whose role is to identify and rid cells of mRNA with premature termination codons and thus prevents accumulation of potentially harmful truncated proteins.</text>
</comment>
<dbReference type="Gene3D" id="1.25.40.1050">
    <property type="match status" value="1"/>
</dbReference>
<evidence type="ECO:0000256" key="3">
    <source>
        <dbReference type="ARBA" id="ARBA00022839"/>
    </source>
</evidence>